<keyword evidence="2" id="KW-1185">Reference proteome</keyword>
<evidence type="ECO:0000313" key="2">
    <source>
        <dbReference type="Proteomes" id="UP000234845"/>
    </source>
</evidence>
<gene>
    <name evidence="1" type="ORF">CWI75_08755</name>
</gene>
<dbReference type="Gene3D" id="1.10.238.160">
    <property type="match status" value="1"/>
</dbReference>
<evidence type="ECO:0000313" key="1">
    <source>
        <dbReference type="EMBL" id="PLW82843.1"/>
    </source>
</evidence>
<sequence length="52" mass="6403">MPRRWVSDRTLAEYYEVSRCTIWRWVKSGRLPEPEKIGDNCTRWDFDKIREA</sequence>
<dbReference type="AlphaFoldDB" id="A0A2N5Y381"/>
<dbReference type="SUPFAM" id="SSF46955">
    <property type="entry name" value="Putative DNA-binding domain"/>
    <property type="match status" value="1"/>
</dbReference>
<accession>A0A2N5Y381</accession>
<organism evidence="1 2">
    <name type="scientific">Kineobactrum sediminis</name>
    <dbReference type="NCBI Taxonomy" id="1905677"/>
    <lineage>
        <taxon>Bacteria</taxon>
        <taxon>Pseudomonadati</taxon>
        <taxon>Pseudomonadota</taxon>
        <taxon>Gammaproteobacteria</taxon>
        <taxon>Cellvibrionales</taxon>
        <taxon>Halieaceae</taxon>
        <taxon>Kineobactrum</taxon>
    </lineage>
</organism>
<proteinExistence type="predicted"/>
<dbReference type="InterPro" id="IPR009061">
    <property type="entry name" value="DNA-bd_dom_put_sf"/>
</dbReference>
<comment type="caution">
    <text evidence="1">The sequence shown here is derived from an EMBL/GenBank/DDBJ whole genome shotgun (WGS) entry which is preliminary data.</text>
</comment>
<protein>
    <submittedName>
        <fullName evidence="1">AlpA family transcriptional regulator</fullName>
    </submittedName>
</protein>
<dbReference type="Proteomes" id="UP000234845">
    <property type="component" value="Unassembled WGS sequence"/>
</dbReference>
<dbReference type="EMBL" id="PKLZ01000007">
    <property type="protein sequence ID" value="PLW82843.1"/>
    <property type="molecule type" value="Genomic_DNA"/>
</dbReference>
<name>A0A2N5Y381_9GAMM</name>
<dbReference type="OrthoDB" id="5298532at2"/>
<reference evidence="2" key="1">
    <citation type="submission" date="2017-11" db="EMBL/GenBank/DDBJ databases">
        <title>The draft genome sequence of Chromatocurvus sp. F02.</title>
        <authorList>
            <person name="Du Z.-J."/>
            <person name="Chang Y.-Q."/>
        </authorList>
    </citation>
    <scope>NUCLEOTIDE SEQUENCE [LARGE SCALE GENOMIC DNA]</scope>
    <source>
        <strain evidence="2">F02</strain>
    </source>
</reference>